<dbReference type="InterPro" id="IPR014922">
    <property type="entry name" value="YdhG-like"/>
</dbReference>
<sequence>MPTDVPVADYLAGLDARRASEGERLVALFREVTGEEPVMWGPSIIGFGEYEYTYASGHSGTWPKAGFSPRKAEISLYGLQAAPEAAELLARLGPHRRGVDCVYVRRLDAIDAEVLRALVAASWNYYSTH</sequence>
<evidence type="ECO:0000313" key="3">
    <source>
        <dbReference type="Proteomes" id="UP000293519"/>
    </source>
</evidence>
<reference evidence="2 3" key="1">
    <citation type="journal article" date="2015" name="Stand. Genomic Sci.">
        <title>Genomic Encyclopedia of Bacterial and Archaeal Type Strains, Phase III: the genomes of soil and plant-associated and newly described type strains.</title>
        <authorList>
            <person name="Whitman W.B."/>
            <person name="Woyke T."/>
            <person name="Klenk H.P."/>
            <person name="Zhou Y."/>
            <person name="Lilburn T.G."/>
            <person name="Beck B.J."/>
            <person name="De Vos P."/>
            <person name="Vandamme P."/>
            <person name="Eisen J.A."/>
            <person name="Garrity G."/>
            <person name="Hugenholtz P."/>
            <person name="Kyrpides N.C."/>
        </authorList>
    </citation>
    <scope>NUCLEOTIDE SEQUENCE [LARGE SCALE GENOMIC DNA]</scope>
    <source>
        <strain evidence="2 3">CV2</strain>
    </source>
</reference>
<comment type="caution">
    <text evidence="2">The sequence shown here is derived from an EMBL/GenBank/DDBJ whole genome shotgun (WGS) entry which is preliminary data.</text>
</comment>
<feature type="domain" description="YdhG-like" evidence="1">
    <location>
        <begin position="19"/>
        <end position="121"/>
    </location>
</feature>
<name>A0A4Q7LKM5_9MICO</name>
<proteinExistence type="predicted"/>
<evidence type="ECO:0000259" key="1">
    <source>
        <dbReference type="Pfam" id="PF08818"/>
    </source>
</evidence>
<accession>A0A4Q7LKM5</accession>
<dbReference type="Proteomes" id="UP000293519">
    <property type="component" value="Unassembled WGS sequence"/>
</dbReference>
<dbReference type="AlphaFoldDB" id="A0A4Q7LKM5"/>
<organism evidence="2 3">
    <name type="scientific">Microcella putealis</name>
    <dbReference type="NCBI Taxonomy" id="337005"/>
    <lineage>
        <taxon>Bacteria</taxon>
        <taxon>Bacillati</taxon>
        <taxon>Actinomycetota</taxon>
        <taxon>Actinomycetes</taxon>
        <taxon>Micrococcales</taxon>
        <taxon>Microbacteriaceae</taxon>
        <taxon>Microcella</taxon>
    </lineage>
</organism>
<protein>
    <submittedName>
        <fullName evidence="2">Uncharacterized protein DUF1801</fullName>
    </submittedName>
</protein>
<dbReference type="EMBL" id="SGWW01000004">
    <property type="protein sequence ID" value="RZS55146.1"/>
    <property type="molecule type" value="Genomic_DNA"/>
</dbReference>
<evidence type="ECO:0000313" key="2">
    <source>
        <dbReference type="EMBL" id="RZS55146.1"/>
    </source>
</evidence>
<keyword evidence="3" id="KW-1185">Reference proteome</keyword>
<gene>
    <name evidence="2" type="ORF">EV141_2135</name>
</gene>
<dbReference type="Pfam" id="PF08818">
    <property type="entry name" value="DUF1801"/>
    <property type="match status" value="1"/>
</dbReference>